<keyword evidence="9" id="KW-1208">Phospholipid metabolism</keyword>
<keyword evidence="1" id="KW-1003">Cell membrane</keyword>
<evidence type="ECO:0000256" key="3">
    <source>
        <dbReference type="ARBA" id="ARBA00022793"/>
    </source>
</evidence>
<reference evidence="12" key="1">
    <citation type="submission" date="2021-02" db="EMBL/GenBank/DDBJ databases">
        <authorList>
            <person name="Cremers G."/>
            <person name="Picone N."/>
        </authorList>
    </citation>
    <scope>NUCLEOTIDE SEQUENCE</scope>
    <source>
        <strain evidence="12">PQ17</strain>
    </source>
</reference>
<evidence type="ECO:0000256" key="2">
    <source>
        <dbReference type="ARBA" id="ARBA00022516"/>
    </source>
</evidence>
<evidence type="ECO:0000313" key="13">
    <source>
        <dbReference type="Proteomes" id="UP000663859"/>
    </source>
</evidence>
<keyword evidence="2" id="KW-0444">Lipid biosynthesis</keyword>
<evidence type="ECO:0000256" key="7">
    <source>
        <dbReference type="ARBA" id="ARBA00023209"/>
    </source>
</evidence>
<evidence type="ECO:0000256" key="9">
    <source>
        <dbReference type="ARBA" id="ARBA00023264"/>
    </source>
</evidence>
<comment type="caution">
    <text evidence="12">The sequence shown here is derived from an EMBL/GenBank/DDBJ whole genome shotgun (WGS) entry which is preliminary data.</text>
</comment>
<proteinExistence type="predicted"/>
<dbReference type="Pfam" id="PF02666">
    <property type="entry name" value="PS_Dcarbxylase"/>
    <property type="match status" value="1"/>
</dbReference>
<dbReference type="AlphaFoldDB" id="A0A8J2BIK0"/>
<organism evidence="12 13">
    <name type="scientific">Candidatus Methylacidithermus pantelleriae</name>
    <dbReference type="NCBI Taxonomy" id="2744239"/>
    <lineage>
        <taxon>Bacteria</taxon>
        <taxon>Pseudomonadati</taxon>
        <taxon>Verrucomicrobiota</taxon>
        <taxon>Methylacidiphilae</taxon>
        <taxon>Methylacidiphilales</taxon>
        <taxon>Methylacidiphilaceae</taxon>
        <taxon>Candidatus Methylacidithermus</taxon>
    </lineage>
</organism>
<dbReference type="InterPro" id="IPR033175">
    <property type="entry name" value="PSD-A"/>
</dbReference>
<dbReference type="PANTHER" id="PTHR35809:SF1">
    <property type="entry name" value="ARCHAETIDYLSERINE DECARBOXYLASE PROENZYME-RELATED"/>
    <property type="match status" value="1"/>
</dbReference>
<accession>A0A8J2BIK0</accession>
<gene>
    <name evidence="12" type="ORF">MPNT_10184</name>
</gene>
<keyword evidence="11" id="KW-0812">Transmembrane</keyword>
<keyword evidence="11" id="KW-1133">Transmembrane helix</keyword>
<dbReference type="InterPro" id="IPR003817">
    <property type="entry name" value="PS_Dcarbxylase"/>
</dbReference>
<dbReference type="Proteomes" id="UP000663859">
    <property type="component" value="Unassembled WGS sequence"/>
</dbReference>
<feature type="transmembrane region" description="Helical" evidence="11">
    <location>
        <begin position="30"/>
        <end position="48"/>
    </location>
</feature>
<evidence type="ECO:0000256" key="4">
    <source>
        <dbReference type="ARBA" id="ARBA00023098"/>
    </source>
</evidence>
<keyword evidence="6" id="KW-0865">Zymogen</keyword>
<feature type="transmembrane region" description="Helical" evidence="11">
    <location>
        <begin position="7"/>
        <end position="24"/>
    </location>
</feature>
<dbReference type="RefSeq" id="WP_174581664.1">
    <property type="nucleotide sequence ID" value="NZ_CAJNOB010000001.1"/>
</dbReference>
<keyword evidence="3" id="KW-0210">Decarboxylase</keyword>
<dbReference type="GO" id="GO:0004609">
    <property type="term" value="F:phosphatidylserine decarboxylase activity"/>
    <property type="evidence" value="ECO:0007669"/>
    <property type="project" value="UniProtKB-EC"/>
</dbReference>
<keyword evidence="5 11" id="KW-0472">Membrane</keyword>
<evidence type="ECO:0000256" key="8">
    <source>
        <dbReference type="ARBA" id="ARBA00023239"/>
    </source>
</evidence>
<keyword evidence="4" id="KW-0443">Lipid metabolism</keyword>
<evidence type="ECO:0000256" key="1">
    <source>
        <dbReference type="ARBA" id="ARBA00022475"/>
    </source>
</evidence>
<keyword evidence="7" id="KW-0594">Phospholipid biosynthesis</keyword>
<evidence type="ECO:0000256" key="5">
    <source>
        <dbReference type="ARBA" id="ARBA00023136"/>
    </source>
</evidence>
<name>A0A8J2BIK0_9BACT</name>
<protein>
    <submittedName>
        <fullName evidence="12">Phosphatidylserine decarboxylase</fullName>
        <ecNumber evidence="12">4.1.1.65</ecNumber>
    </submittedName>
</protein>
<dbReference type="EC" id="4.1.1.65" evidence="12"/>
<sequence>MSPAVREAWIWAGSLGALGIATALVGRGSWVLLSLVLWAGAGGVAFFFRDPPRHPQCVGSLSILAPADGTVVEVGPAQAPFDLGSRRRIAIFLSLWDVHVNRSPVEGRVVRQERHPGRFWDARSARAATENERVDWLLETVRGPVALRQIAGKVARRIETWVGPGQNVSLGQKIGMIRLGSRVELYLPWECQCRIRVGDHVRAGETCLGSWP</sequence>
<evidence type="ECO:0000256" key="11">
    <source>
        <dbReference type="SAM" id="Phobius"/>
    </source>
</evidence>
<dbReference type="EMBL" id="CAJNOB010000001">
    <property type="protein sequence ID" value="CAF0689322.1"/>
    <property type="molecule type" value="Genomic_DNA"/>
</dbReference>
<evidence type="ECO:0000256" key="6">
    <source>
        <dbReference type="ARBA" id="ARBA00023145"/>
    </source>
</evidence>
<keyword evidence="10" id="KW-0670">Pyruvate</keyword>
<evidence type="ECO:0000313" key="12">
    <source>
        <dbReference type="EMBL" id="CAF0689322.1"/>
    </source>
</evidence>
<keyword evidence="13" id="KW-1185">Reference proteome</keyword>
<keyword evidence="8 12" id="KW-0456">Lyase</keyword>
<dbReference type="PANTHER" id="PTHR35809">
    <property type="entry name" value="ARCHAETIDYLSERINE DECARBOXYLASE PROENZYME-RELATED"/>
    <property type="match status" value="1"/>
</dbReference>
<dbReference type="GO" id="GO:0008654">
    <property type="term" value="P:phospholipid biosynthetic process"/>
    <property type="evidence" value="ECO:0007669"/>
    <property type="project" value="UniProtKB-KW"/>
</dbReference>
<evidence type="ECO:0000256" key="10">
    <source>
        <dbReference type="ARBA" id="ARBA00023317"/>
    </source>
</evidence>